<dbReference type="SUPFAM" id="SSF51621">
    <property type="entry name" value="Phosphoenolpyruvate/pyruvate domain"/>
    <property type="match status" value="1"/>
</dbReference>
<dbReference type="Gene3D" id="3.20.20.60">
    <property type="entry name" value="Phosphoenolpyruvate-binding domains"/>
    <property type="match status" value="1"/>
</dbReference>
<evidence type="ECO:0000256" key="5">
    <source>
        <dbReference type="PIRSR" id="PIRSR015582-2"/>
    </source>
</evidence>
<dbReference type="EMBL" id="CP109546">
    <property type="protein sequence ID" value="WTZ14077.1"/>
    <property type="molecule type" value="Genomic_DNA"/>
</dbReference>
<dbReference type="PIRSF" id="PIRSF015582">
    <property type="entry name" value="Cit_lyase_B"/>
    <property type="match status" value="1"/>
</dbReference>
<reference evidence="7" key="1">
    <citation type="submission" date="2022-10" db="EMBL/GenBank/DDBJ databases">
        <title>The complete genomes of actinobacterial strains from the NBC collection.</title>
        <authorList>
            <person name="Joergensen T.S."/>
            <person name="Alvarez Arevalo M."/>
            <person name="Sterndorff E.B."/>
            <person name="Faurdal D."/>
            <person name="Vuksanovic O."/>
            <person name="Mourched A.-S."/>
            <person name="Charusanti P."/>
            <person name="Shaw S."/>
            <person name="Blin K."/>
            <person name="Weber T."/>
        </authorList>
    </citation>
    <scope>NUCLEOTIDE SEQUENCE</scope>
    <source>
        <strain evidence="7">NBC_01393</strain>
    </source>
</reference>
<evidence type="ECO:0000313" key="7">
    <source>
        <dbReference type="EMBL" id="WTZ14077.1"/>
    </source>
</evidence>
<dbReference type="InterPro" id="IPR040442">
    <property type="entry name" value="Pyrv_kinase-like_dom_sf"/>
</dbReference>
<proteinExistence type="predicted"/>
<dbReference type="Pfam" id="PF03328">
    <property type="entry name" value="HpcH_HpaI"/>
    <property type="match status" value="1"/>
</dbReference>
<gene>
    <name evidence="7" type="ORF">OG699_42650</name>
</gene>
<accession>A0AAU3IA62</accession>
<feature type="binding site" evidence="5">
    <location>
        <position position="135"/>
    </location>
    <ligand>
        <name>Mg(2+)</name>
        <dbReference type="ChEBI" id="CHEBI:18420"/>
    </ligand>
</feature>
<name>A0AAU3IA62_9ACTN</name>
<comment type="cofactor">
    <cofactor evidence="1">
        <name>Mg(2+)</name>
        <dbReference type="ChEBI" id="CHEBI:18420"/>
    </cofactor>
</comment>
<feature type="domain" description="HpcH/HpaI aldolase/citrate lyase" evidence="6">
    <location>
        <begin position="12"/>
        <end position="231"/>
    </location>
</feature>
<evidence type="ECO:0000256" key="3">
    <source>
        <dbReference type="ARBA" id="ARBA00022842"/>
    </source>
</evidence>
<keyword evidence="7" id="KW-0456">Lyase</keyword>
<evidence type="ECO:0000259" key="6">
    <source>
        <dbReference type="Pfam" id="PF03328"/>
    </source>
</evidence>
<dbReference type="PANTHER" id="PTHR32308:SF10">
    <property type="entry name" value="CITRATE LYASE SUBUNIT BETA"/>
    <property type="match status" value="1"/>
</dbReference>
<evidence type="ECO:0000256" key="1">
    <source>
        <dbReference type="ARBA" id="ARBA00001946"/>
    </source>
</evidence>
<dbReference type="InterPro" id="IPR011206">
    <property type="entry name" value="Citrate_lyase_beta/mcl1/mcl2"/>
</dbReference>
<feature type="binding site" evidence="4">
    <location>
        <position position="135"/>
    </location>
    <ligand>
        <name>substrate</name>
    </ligand>
</feature>
<dbReference type="AlphaFoldDB" id="A0AAU3IA62"/>
<keyword evidence="2 5" id="KW-0479">Metal-binding</keyword>
<evidence type="ECO:0000256" key="4">
    <source>
        <dbReference type="PIRSR" id="PIRSR015582-1"/>
    </source>
</evidence>
<dbReference type="GO" id="GO:0016829">
    <property type="term" value="F:lyase activity"/>
    <property type="evidence" value="ECO:0007669"/>
    <property type="project" value="UniProtKB-KW"/>
</dbReference>
<protein>
    <submittedName>
        <fullName evidence="7">CoA ester lyase</fullName>
    </submittedName>
</protein>
<feature type="binding site" evidence="4">
    <location>
        <position position="74"/>
    </location>
    <ligand>
        <name>substrate</name>
    </ligand>
</feature>
<organism evidence="7">
    <name type="scientific">Streptomyces sp. NBC_01393</name>
    <dbReference type="NCBI Taxonomy" id="2903851"/>
    <lineage>
        <taxon>Bacteria</taxon>
        <taxon>Bacillati</taxon>
        <taxon>Actinomycetota</taxon>
        <taxon>Actinomycetes</taxon>
        <taxon>Kitasatosporales</taxon>
        <taxon>Streptomycetaceae</taxon>
        <taxon>Streptomyces</taxon>
    </lineage>
</organism>
<evidence type="ECO:0000256" key="2">
    <source>
        <dbReference type="ARBA" id="ARBA00022723"/>
    </source>
</evidence>
<dbReference type="GO" id="GO:0000287">
    <property type="term" value="F:magnesium ion binding"/>
    <property type="evidence" value="ECO:0007669"/>
    <property type="project" value="TreeGrafter"/>
</dbReference>
<feature type="binding site" evidence="5">
    <location>
        <position position="161"/>
    </location>
    <ligand>
        <name>Mg(2+)</name>
        <dbReference type="ChEBI" id="CHEBI:18420"/>
    </ligand>
</feature>
<sequence>MTGSTTSDRAPRSYLYVPGDRPRMLAKALGRGADALIVDLEDAVAPAAKRTALRAVRTWLDVLPPDGATSVWVRVNPGPDGLREAAALVCPALRGLCLAKCPHPGAVSAFHDVLTEREAQLGLTVGRIALSPLLETAAAVLNAPALAAAPRVAHLQAGEADLCAELGMEPSSDDRSELLVVRTTLVLASAAAGIAPPVGPVSTVFRDTEALLASTRALRRLGYRSRACIHPDQIPVVHKVFTPSAEEVSAARALVDRFEEARRSGLAVVTGADGRMVDEAVVRAARQVLAAAPEHTA</sequence>
<keyword evidence="3 5" id="KW-0460">Magnesium</keyword>
<dbReference type="InterPro" id="IPR005000">
    <property type="entry name" value="Aldolase/citrate-lyase_domain"/>
</dbReference>
<dbReference type="InterPro" id="IPR015813">
    <property type="entry name" value="Pyrv/PenolPyrv_kinase-like_dom"/>
</dbReference>
<dbReference type="GO" id="GO:0006107">
    <property type="term" value="P:oxaloacetate metabolic process"/>
    <property type="evidence" value="ECO:0007669"/>
    <property type="project" value="TreeGrafter"/>
</dbReference>
<dbReference type="PANTHER" id="PTHR32308">
    <property type="entry name" value="LYASE BETA SUBUNIT, PUTATIVE (AFU_ORTHOLOGUE AFUA_4G13030)-RELATED"/>
    <property type="match status" value="1"/>
</dbReference>